<keyword evidence="2 5" id="KW-0812">Transmembrane</keyword>
<feature type="transmembrane region" description="Helical" evidence="5">
    <location>
        <begin position="20"/>
        <end position="44"/>
    </location>
</feature>
<keyword evidence="8" id="KW-1185">Reference proteome</keyword>
<dbReference type="GO" id="GO:0004252">
    <property type="term" value="F:serine-type endopeptidase activity"/>
    <property type="evidence" value="ECO:0007669"/>
    <property type="project" value="InterPro"/>
</dbReference>
<evidence type="ECO:0000256" key="4">
    <source>
        <dbReference type="ARBA" id="ARBA00023136"/>
    </source>
</evidence>
<dbReference type="Proteomes" id="UP001056384">
    <property type="component" value="Chromosome 2"/>
</dbReference>
<keyword evidence="4 5" id="KW-0472">Membrane</keyword>
<gene>
    <name evidence="7" type="ORF">Slin15195_G030150</name>
</gene>
<protein>
    <submittedName>
        <fullName evidence="7">Peptidase S54, rhomboid domain, Rhomboid-like superfamily</fullName>
    </submittedName>
</protein>
<evidence type="ECO:0000256" key="3">
    <source>
        <dbReference type="ARBA" id="ARBA00022989"/>
    </source>
</evidence>
<dbReference type="OrthoDB" id="418595at2759"/>
<accession>A0A9Q9EFE9</accession>
<comment type="subcellular location">
    <subcellularLocation>
        <location evidence="1">Membrane</location>
        <topology evidence="1">Multi-pass membrane protein</topology>
    </subcellularLocation>
</comment>
<dbReference type="InterPro" id="IPR035952">
    <property type="entry name" value="Rhomboid-like_sf"/>
</dbReference>
<evidence type="ECO:0000313" key="8">
    <source>
        <dbReference type="Proteomes" id="UP001056384"/>
    </source>
</evidence>
<evidence type="ECO:0000256" key="2">
    <source>
        <dbReference type="ARBA" id="ARBA00022692"/>
    </source>
</evidence>
<proteinExistence type="predicted"/>
<reference evidence="7" key="1">
    <citation type="submission" date="2022-06" db="EMBL/GenBank/DDBJ databases">
        <title>Complete genome sequences of two strains of the flax pathogen Septoria linicola.</title>
        <authorList>
            <person name="Lapalu N."/>
            <person name="Simon A."/>
            <person name="Demenou B."/>
            <person name="Paumier D."/>
            <person name="Guillot M.-P."/>
            <person name="Gout L."/>
            <person name="Valade R."/>
        </authorList>
    </citation>
    <scope>NUCLEOTIDE SEQUENCE</scope>
    <source>
        <strain evidence="7">SE15195</strain>
    </source>
</reference>
<dbReference type="GO" id="GO:0016020">
    <property type="term" value="C:membrane"/>
    <property type="evidence" value="ECO:0007669"/>
    <property type="project" value="UniProtKB-SubCell"/>
</dbReference>
<dbReference type="InterPro" id="IPR022764">
    <property type="entry name" value="Peptidase_S54_rhomboid_dom"/>
</dbReference>
<evidence type="ECO:0000313" key="7">
    <source>
        <dbReference type="EMBL" id="USW49696.1"/>
    </source>
</evidence>
<feature type="domain" description="Peptidase S54 rhomboid" evidence="6">
    <location>
        <begin position="19"/>
        <end position="135"/>
    </location>
</feature>
<evidence type="ECO:0000259" key="6">
    <source>
        <dbReference type="Pfam" id="PF01694"/>
    </source>
</evidence>
<dbReference type="SUPFAM" id="SSF144091">
    <property type="entry name" value="Rhomboid-like"/>
    <property type="match status" value="1"/>
</dbReference>
<dbReference type="Pfam" id="PF01694">
    <property type="entry name" value="Rhomboid"/>
    <property type="match status" value="1"/>
</dbReference>
<keyword evidence="3 5" id="KW-1133">Transmembrane helix</keyword>
<dbReference type="EMBL" id="CP099419">
    <property type="protein sequence ID" value="USW49696.1"/>
    <property type="molecule type" value="Genomic_DNA"/>
</dbReference>
<dbReference type="AlphaFoldDB" id="A0A9Q9EFE9"/>
<dbReference type="Gene3D" id="1.20.1540.10">
    <property type="entry name" value="Rhomboid-like"/>
    <property type="match status" value="1"/>
</dbReference>
<name>A0A9Q9EFE9_9PEZI</name>
<organism evidence="7 8">
    <name type="scientific">Septoria linicola</name>
    <dbReference type="NCBI Taxonomy" id="215465"/>
    <lineage>
        <taxon>Eukaryota</taxon>
        <taxon>Fungi</taxon>
        <taxon>Dikarya</taxon>
        <taxon>Ascomycota</taxon>
        <taxon>Pezizomycotina</taxon>
        <taxon>Dothideomycetes</taxon>
        <taxon>Dothideomycetidae</taxon>
        <taxon>Mycosphaerellales</taxon>
        <taxon>Mycosphaerellaceae</taxon>
        <taxon>Septoria</taxon>
    </lineage>
</organism>
<feature type="transmembrane region" description="Helical" evidence="5">
    <location>
        <begin position="118"/>
        <end position="138"/>
    </location>
</feature>
<feature type="transmembrane region" description="Helical" evidence="5">
    <location>
        <begin position="85"/>
        <end position="102"/>
    </location>
</feature>
<sequence length="175" mass="18841">MAGLIAFARLDSWGLPEVGMIHTVVLWLGSAASSTVAGHIFAVYNVTVDMQPRYKTGTGNLGASGLRSGVHAALVILSIRRRQALRSKDIITMWLGLLYPAYKDVTQLFSNDGIGHDAHLGGMLFGIAYGLVILYFAGEGKTEAADTMISAQWQAVCDEVDRPNSDEIISEGEQI</sequence>
<evidence type="ECO:0000256" key="5">
    <source>
        <dbReference type="SAM" id="Phobius"/>
    </source>
</evidence>
<evidence type="ECO:0000256" key="1">
    <source>
        <dbReference type="ARBA" id="ARBA00004141"/>
    </source>
</evidence>